<dbReference type="PANTHER" id="PTHR21089:SF1">
    <property type="entry name" value="BIFUNCTIONAL 3-DEHYDROQUINATE DEHYDRATASE_SHIKIMATE DEHYDROGENASE, CHLOROPLASTIC"/>
    <property type="match status" value="1"/>
</dbReference>
<keyword evidence="2" id="KW-0560">Oxidoreductase</keyword>
<gene>
    <name evidence="5" type="ORF">MKI86_17045</name>
</gene>
<comment type="caution">
    <text evidence="5">The sequence shown here is derived from an EMBL/GenBank/DDBJ whole genome shotgun (WGS) entry which is preliminary data.</text>
</comment>
<keyword evidence="6" id="KW-1185">Reference proteome</keyword>
<dbReference type="Gene3D" id="3.40.50.10860">
    <property type="entry name" value="Leucine Dehydrogenase, chain A, domain 1"/>
    <property type="match status" value="1"/>
</dbReference>
<keyword evidence="3" id="KW-0057">Aromatic amino acid biosynthesis</keyword>
<dbReference type="InterPro" id="IPR022893">
    <property type="entry name" value="Shikimate_DH_fam"/>
</dbReference>
<dbReference type="Pfam" id="PF08501">
    <property type="entry name" value="Shikimate_dh_N"/>
    <property type="match status" value="1"/>
</dbReference>
<evidence type="ECO:0000256" key="2">
    <source>
        <dbReference type="ARBA" id="ARBA00023002"/>
    </source>
</evidence>
<evidence type="ECO:0000259" key="4">
    <source>
        <dbReference type="Pfam" id="PF08501"/>
    </source>
</evidence>
<protein>
    <submittedName>
        <fullName evidence="5">Shikimate dehydrogenase</fullName>
    </submittedName>
</protein>
<dbReference type="CDD" id="cd01065">
    <property type="entry name" value="NAD_bind_Shikimate_DH"/>
    <property type="match status" value="1"/>
</dbReference>
<reference evidence="5 6" key="1">
    <citation type="submission" date="2022-02" db="EMBL/GenBank/DDBJ databases">
        <title>Shinella B3.7 sp. nov., isolated from Sediment (Zhairuo Island).</title>
        <authorList>
            <person name="Chen G."/>
        </authorList>
    </citation>
    <scope>NUCLEOTIDE SEQUENCE [LARGE SCALE GENOMIC DNA]</scope>
    <source>
        <strain evidence="5 6">B3.7</strain>
        <plasmid evidence="5">unnamed</plasmid>
    </source>
</reference>
<evidence type="ECO:0000256" key="1">
    <source>
        <dbReference type="ARBA" id="ARBA00004871"/>
    </source>
</evidence>
<evidence type="ECO:0000313" key="5">
    <source>
        <dbReference type="EMBL" id="MCJ8150856.1"/>
    </source>
</evidence>
<keyword evidence="3" id="KW-0028">Amino-acid biosynthesis</keyword>
<name>A0ABT0CQG3_9HYPH</name>
<dbReference type="Proteomes" id="UP001201844">
    <property type="component" value="Unassembled WGS sequence"/>
</dbReference>
<dbReference type="InterPro" id="IPR013708">
    <property type="entry name" value="Shikimate_DH-bd_N"/>
</dbReference>
<dbReference type="EMBL" id="JAKVIN010000007">
    <property type="protein sequence ID" value="MCJ8150856.1"/>
    <property type="molecule type" value="Genomic_DNA"/>
</dbReference>
<dbReference type="Gene3D" id="3.40.50.720">
    <property type="entry name" value="NAD(P)-binding Rossmann-like Domain"/>
    <property type="match status" value="1"/>
</dbReference>
<dbReference type="SUPFAM" id="SSF51735">
    <property type="entry name" value="NAD(P)-binding Rossmann-fold domains"/>
    <property type="match status" value="1"/>
</dbReference>
<keyword evidence="5" id="KW-0614">Plasmid</keyword>
<feature type="domain" description="Shikimate dehydrogenase substrate binding N-terminal" evidence="4">
    <location>
        <begin position="18"/>
        <end position="100"/>
    </location>
</feature>
<accession>A0ABT0CQG3</accession>
<dbReference type="RefSeq" id="WP_241602984.1">
    <property type="nucleotide sequence ID" value="NZ_JAKVIN010000007.1"/>
</dbReference>
<sequence>MTRHLVPSPDGATQVFIIIGDPVSQVRAPQLMNAVFAKSGANAAMVPIEVGPAQAPALIEALKSAGNVGGFLATIPHKFELLKHADDAGPVAIAAGCANALRREPDGRWSAENFDGIGFVTGLLGSGELLEGKTVFVYGAGGAGSSIAAGVLEAKAACVHVSDLSAYRAGELCERLERLWPGKVKHAAAGEHRDADIVVNATPVGLGETDPLPFALEGLNPEALVAEIIMKPAETHLLHEAHRRGFRTLAGMLMLQPQIDLYRRFFRIPDPDVPSDPLHAIAGRGTMP</sequence>
<organism evidence="5 6">
    <name type="scientific">Shinella sedimenti</name>
    <dbReference type="NCBI Taxonomy" id="2919913"/>
    <lineage>
        <taxon>Bacteria</taxon>
        <taxon>Pseudomonadati</taxon>
        <taxon>Pseudomonadota</taxon>
        <taxon>Alphaproteobacteria</taxon>
        <taxon>Hyphomicrobiales</taxon>
        <taxon>Rhizobiaceae</taxon>
        <taxon>Shinella</taxon>
    </lineage>
</organism>
<dbReference type="SUPFAM" id="SSF53223">
    <property type="entry name" value="Aminoacid dehydrogenase-like, N-terminal domain"/>
    <property type="match status" value="1"/>
</dbReference>
<geneLocation type="plasmid" evidence="5">
    <name>unnamed</name>
</geneLocation>
<proteinExistence type="predicted"/>
<evidence type="ECO:0000256" key="3">
    <source>
        <dbReference type="ARBA" id="ARBA00023141"/>
    </source>
</evidence>
<comment type="pathway">
    <text evidence="1">Metabolic intermediate biosynthesis; chorismate biosynthesis; chorismate from D-erythrose 4-phosphate and phosphoenolpyruvate: step 4/7.</text>
</comment>
<dbReference type="PANTHER" id="PTHR21089">
    <property type="entry name" value="SHIKIMATE DEHYDROGENASE"/>
    <property type="match status" value="1"/>
</dbReference>
<dbReference type="InterPro" id="IPR036291">
    <property type="entry name" value="NAD(P)-bd_dom_sf"/>
</dbReference>
<dbReference type="InterPro" id="IPR046346">
    <property type="entry name" value="Aminoacid_DH-like_N_sf"/>
</dbReference>
<evidence type="ECO:0000313" key="6">
    <source>
        <dbReference type="Proteomes" id="UP001201844"/>
    </source>
</evidence>